<dbReference type="eggNOG" id="KOG0504">
    <property type="taxonomic scope" value="Eukaryota"/>
</dbReference>
<dbReference type="PROSITE" id="PS50297">
    <property type="entry name" value="ANK_REP_REGION"/>
    <property type="match status" value="1"/>
</dbReference>
<accession>A0A0E0LZF5</accession>
<sequence length="639" mass="69376">MMDVKLLEAARAGNADAFSELIDPSRSTNHQHFRSASCSCVLFRRTSSSSYCLCFECTSSRHSDQEKDPKKHSSQDMLQFIQGVTVEGDGVLHIAASFGVVEPVKTILEGKNAAIATTCLHEAVRLGHKDVVEYLVSEDAGLGVPSRSRNIPLPLVQIVDNEGISALYLATTLRRVDIVQVLITGTIPSTIPSYYGPAGKTALHAAVLFSEELSNTLVNWNHSLIKIPDESGSNPLHYLADGKYTIGPRCISITKLLLEKDLLSGYSEDSEGSLPIHIAAANGTLGIIVQLIKFCPGCESTCNASGQTILHIAVQRESYDVVRFVCSNERFKMILNMTDNDGNTALHLAVQKGHNKTFGILMGCKNVSLSIRNKNGYTPLDHAVLNKTSGLTYATYWPGHQRWICNTLLAAEADFGTFRADHLSSKIPEQAKADREAFSDRLSKSAAVMATCAALLFNAALNIFLNVQAIYQNSNTNNNNNATQGSDQLKLIQKVKKLSGDSLSISACAILLFAIAGFPILPGVIGRTFALILGLGVLIGSSMISLQALAARLDLAKVYGTGIGAFCIIFSLLCVTLCTNLLRKIVQHVRPLWARCGPYGFFRSILNVRRAQNYSAIPLLQWRMAELNEAAEVWVGWGG</sequence>
<evidence type="ECO:0000313" key="5">
    <source>
        <dbReference type="EnsemblPlants" id="OPUNC09G03780.1"/>
    </source>
</evidence>
<evidence type="ECO:0000313" key="6">
    <source>
        <dbReference type="Proteomes" id="UP000026962"/>
    </source>
</evidence>
<evidence type="ECO:0000256" key="4">
    <source>
        <dbReference type="SAM" id="Phobius"/>
    </source>
</evidence>
<evidence type="ECO:0000256" key="1">
    <source>
        <dbReference type="ARBA" id="ARBA00022737"/>
    </source>
</evidence>
<dbReference type="Gene3D" id="1.25.40.20">
    <property type="entry name" value="Ankyrin repeat-containing domain"/>
    <property type="match status" value="2"/>
</dbReference>
<feature type="transmembrane region" description="Helical" evidence="4">
    <location>
        <begin position="445"/>
        <end position="465"/>
    </location>
</feature>
<dbReference type="InterPro" id="IPR036770">
    <property type="entry name" value="Ankyrin_rpt-contain_sf"/>
</dbReference>
<dbReference type="GO" id="GO:0005886">
    <property type="term" value="C:plasma membrane"/>
    <property type="evidence" value="ECO:0007669"/>
    <property type="project" value="TreeGrafter"/>
</dbReference>
<protein>
    <submittedName>
        <fullName evidence="5">Uncharacterized protein</fullName>
    </submittedName>
</protein>
<keyword evidence="4" id="KW-1133">Transmembrane helix</keyword>
<dbReference type="PROSITE" id="PS50088">
    <property type="entry name" value="ANK_REPEAT"/>
    <property type="match status" value="2"/>
</dbReference>
<dbReference type="Proteomes" id="UP000026962">
    <property type="component" value="Chromosome 9"/>
</dbReference>
<dbReference type="STRING" id="4537.A0A0E0LZF5"/>
<proteinExistence type="predicted"/>
<feature type="transmembrane region" description="Helical" evidence="4">
    <location>
        <begin position="503"/>
        <end position="521"/>
    </location>
</feature>
<dbReference type="OMA" id="HAICAVF"/>
<feature type="repeat" description="ANK" evidence="3">
    <location>
        <begin position="115"/>
        <end position="147"/>
    </location>
</feature>
<dbReference type="PANTHER" id="PTHR24186:SF50">
    <property type="entry name" value="ANKYRIN REPEAT-CONTAINING PROTEIN ITN1-LIKE ISOFORM X1"/>
    <property type="match status" value="1"/>
</dbReference>
<dbReference type="SUPFAM" id="SSF48403">
    <property type="entry name" value="Ankyrin repeat"/>
    <property type="match status" value="1"/>
</dbReference>
<organism evidence="5">
    <name type="scientific">Oryza punctata</name>
    <name type="common">Red rice</name>
    <dbReference type="NCBI Taxonomy" id="4537"/>
    <lineage>
        <taxon>Eukaryota</taxon>
        <taxon>Viridiplantae</taxon>
        <taxon>Streptophyta</taxon>
        <taxon>Embryophyta</taxon>
        <taxon>Tracheophyta</taxon>
        <taxon>Spermatophyta</taxon>
        <taxon>Magnoliopsida</taxon>
        <taxon>Liliopsida</taxon>
        <taxon>Poales</taxon>
        <taxon>Poaceae</taxon>
        <taxon>BOP clade</taxon>
        <taxon>Oryzoideae</taxon>
        <taxon>Oryzeae</taxon>
        <taxon>Oryzinae</taxon>
        <taxon>Oryza</taxon>
    </lineage>
</organism>
<dbReference type="EnsemblPlants" id="OPUNC09G03780.1">
    <property type="protein sequence ID" value="OPUNC09G03780.1"/>
    <property type="gene ID" value="OPUNC09G03780"/>
</dbReference>
<dbReference type="PANTHER" id="PTHR24186">
    <property type="entry name" value="PROTEIN PHOSPHATASE 1 REGULATORY SUBUNIT"/>
    <property type="match status" value="1"/>
</dbReference>
<keyword evidence="4" id="KW-0472">Membrane</keyword>
<reference evidence="5" key="2">
    <citation type="submission" date="2018-05" db="EMBL/GenBank/DDBJ databases">
        <title>OpunRS2 (Oryza punctata Reference Sequence Version 2).</title>
        <authorList>
            <person name="Zhang J."/>
            <person name="Kudrna D."/>
            <person name="Lee S."/>
            <person name="Talag J."/>
            <person name="Welchert J."/>
            <person name="Wing R.A."/>
        </authorList>
    </citation>
    <scope>NUCLEOTIDE SEQUENCE [LARGE SCALE GENOMIC DNA]</scope>
</reference>
<dbReference type="AlphaFoldDB" id="A0A0E0LZF5"/>
<feature type="transmembrane region" description="Helical" evidence="4">
    <location>
        <begin position="562"/>
        <end position="582"/>
    </location>
</feature>
<feature type="transmembrane region" description="Helical" evidence="4">
    <location>
        <begin position="528"/>
        <end position="550"/>
    </location>
</feature>
<reference evidence="5" key="1">
    <citation type="submission" date="2015-04" db="UniProtKB">
        <authorList>
            <consortium name="EnsemblPlants"/>
        </authorList>
    </citation>
    <scope>IDENTIFICATION</scope>
</reference>
<dbReference type="InterPro" id="IPR002110">
    <property type="entry name" value="Ankyrin_rpt"/>
</dbReference>
<dbReference type="SMART" id="SM00248">
    <property type="entry name" value="ANK"/>
    <property type="match status" value="8"/>
</dbReference>
<dbReference type="Pfam" id="PF12796">
    <property type="entry name" value="Ank_2"/>
    <property type="match status" value="3"/>
</dbReference>
<keyword evidence="2 3" id="KW-0040">ANK repeat</keyword>
<evidence type="ECO:0000256" key="2">
    <source>
        <dbReference type="ARBA" id="ARBA00023043"/>
    </source>
</evidence>
<keyword evidence="1" id="KW-0677">Repeat</keyword>
<feature type="repeat" description="ANK" evidence="3">
    <location>
        <begin position="341"/>
        <end position="362"/>
    </location>
</feature>
<evidence type="ECO:0000256" key="3">
    <source>
        <dbReference type="PROSITE-ProRule" id="PRU00023"/>
    </source>
</evidence>
<dbReference type="HOGENOM" id="CLU_022685_0_0_1"/>
<keyword evidence="4" id="KW-0812">Transmembrane</keyword>
<keyword evidence="6" id="KW-1185">Reference proteome</keyword>
<name>A0A0E0LZF5_ORYPU</name>
<dbReference type="Gramene" id="OPUNC09G03780.1">
    <property type="protein sequence ID" value="OPUNC09G03780.1"/>
    <property type="gene ID" value="OPUNC09G03780"/>
</dbReference>